<feature type="compositionally biased region" description="Basic and acidic residues" evidence="1">
    <location>
        <begin position="283"/>
        <end position="292"/>
    </location>
</feature>
<feature type="compositionally biased region" description="Low complexity" evidence="1">
    <location>
        <begin position="202"/>
        <end position="231"/>
    </location>
</feature>
<feature type="region of interest" description="Disordered" evidence="1">
    <location>
        <begin position="1"/>
        <end position="58"/>
    </location>
</feature>
<feature type="compositionally biased region" description="Basic and acidic residues" evidence="1">
    <location>
        <begin position="99"/>
        <end position="112"/>
    </location>
</feature>
<sequence length="428" mass="45397">MQDRPQPGQVRSRGDDDGHLGHRDGPGQRDTPLRDLLQRGLTERSETYADPLLGDRQRGLRIAVQRRDELAVGEAERLRPEAGKAVGVDDPGGGGVDGRAGRVGEGGPERLQRRARGPRHHPGQATERPVEHPGHVELAHHGVGREVGGVRLDRGVTRQWRQGRHDDVGVGEQHPAPVRDQAEWDEQGADEQQDDNHRRPAPARSAPADSGPAGTARLVTLAGGTPGGTLARSGPSGTPAGTARPVAWHGHRSPSSDGSRRRSAPLGALGLLCAYADLLRPPVEAEHQRREDDDAEPVGAGGEALRDEGERRVVPGRRHDAGEHDTEQALPHDQAGGQQHAETLGTFGLGGPDGPAVVQSAEDRTHRDHQGQGDRQVHAHPDRQRGQVQALGGAAEDLVDDDDHGADDGTDAEQAPVEGPAEDALGKG</sequence>
<organism evidence="2">
    <name type="scientific">bioreactor metagenome</name>
    <dbReference type="NCBI Taxonomy" id="1076179"/>
    <lineage>
        <taxon>unclassified sequences</taxon>
        <taxon>metagenomes</taxon>
        <taxon>ecological metagenomes</taxon>
    </lineage>
</organism>
<gene>
    <name evidence="2" type="ORF">SDC9_66217</name>
</gene>
<name>A0A644XVN2_9ZZZZ</name>
<feature type="region of interest" description="Disordered" evidence="1">
    <location>
        <begin position="283"/>
        <end position="428"/>
    </location>
</feature>
<feature type="compositionally biased region" description="Basic and acidic residues" evidence="1">
    <location>
        <begin position="128"/>
        <end position="144"/>
    </location>
</feature>
<reference evidence="2" key="1">
    <citation type="submission" date="2019-08" db="EMBL/GenBank/DDBJ databases">
        <authorList>
            <person name="Kucharzyk K."/>
            <person name="Murdoch R.W."/>
            <person name="Higgins S."/>
            <person name="Loffler F."/>
        </authorList>
    </citation>
    <scope>NUCLEOTIDE SEQUENCE</scope>
</reference>
<dbReference type="EMBL" id="VSSQ01003245">
    <property type="protein sequence ID" value="MPM19791.1"/>
    <property type="molecule type" value="Genomic_DNA"/>
</dbReference>
<feature type="compositionally biased region" description="Basic and acidic residues" evidence="1">
    <location>
        <begin position="361"/>
        <end position="385"/>
    </location>
</feature>
<feature type="region of interest" description="Disordered" evidence="1">
    <location>
        <begin position="75"/>
        <end position="263"/>
    </location>
</feature>
<comment type="caution">
    <text evidence="2">The sequence shown here is derived from an EMBL/GenBank/DDBJ whole genome shotgun (WGS) entry which is preliminary data.</text>
</comment>
<evidence type="ECO:0000256" key="1">
    <source>
        <dbReference type="SAM" id="MobiDB-lite"/>
    </source>
</evidence>
<feature type="compositionally biased region" description="Basic and acidic residues" evidence="1">
    <location>
        <begin position="304"/>
        <end position="327"/>
    </location>
</feature>
<dbReference type="AlphaFoldDB" id="A0A644XVN2"/>
<feature type="compositionally biased region" description="Acidic residues" evidence="1">
    <location>
        <begin position="397"/>
        <end position="411"/>
    </location>
</feature>
<evidence type="ECO:0000313" key="2">
    <source>
        <dbReference type="EMBL" id="MPM19791.1"/>
    </source>
</evidence>
<feature type="compositionally biased region" description="Basic and acidic residues" evidence="1">
    <location>
        <begin position="12"/>
        <end position="58"/>
    </location>
</feature>
<feature type="compositionally biased region" description="Basic residues" evidence="1">
    <location>
        <begin position="113"/>
        <end position="122"/>
    </location>
</feature>
<feature type="compositionally biased region" description="Acidic residues" evidence="1">
    <location>
        <begin position="183"/>
        <end position="193"/>
    </location>
</feature>
<accession>A0A644XVN2</accession>
<proteinExistence type="predicted"/>
<protein>
    <submittedName>
        <fullName evidence="2">Uncharacterized protein</fullName>
    </submittedName>
</protein>